<dbReference type="SUPFAM" id="SSF88659">
    <property type="entry name" value="Sigma3 and sigma4 domains of RNA polymerase sigma factors"/>
    <property type="match status" value="1"/>
</dbReference>
<dbReference type="PANTHER" id="PTHR43133:SF25">
    <property type="entry name" value="RNA POLYMERASE SIGMA FACTOR RFAY-RELATED"/>
    <property type="match status" value="1"/>
</dbReference>
<reference evidence="7 8" key="1">
    <citation type="submission" date="2016-10" db="EMBL/GenBank/DDBJ databases">
        <authorList>
            <person name="de Groot N.N."/>
        </authorList>
    </citation>
    <scope>NUCLEOTIDE SEQUENCE [LARGE SCALE GENOMIC DNA]</scope>
    <source>
        <strain evidence="7 8">CGMCC 1.12097</strain>
    </source>
</reference>
<feature type="domain" description="RNA polymerase sigma factor 70 region 4 type 2" evidence="6">
    <location>
        <begin position="101"/>
        <end position="152"/>
    </location>
</feature>
<dbReference type="InterPro" id="IPR014284">
    <property type="entry name" value="RNA_pol_sigma-70_dom"/>
</dbReference>
<dbReference type="InterPro" id="IPR007627">
    <property type="entry name" value="RNA_pol_sigma70_r2"/>
</dbReference>
<dbReference type="Gene3D" id="1.10.10.10">
    <property type="entry name" value="Winged helix-like DNA-binding domain superfamily/Winged helix DNA-binding domain"/>
    <property type="match status" value="1"/>
</dbReference>
<dbReference type="Gene3D" id="1.10.1740.10">
    <property type="match status" value="1"/>
</dbReference>
<proteinExistence type="inferred from homology"/>
<sequence length="178" mass="19529">MKANFDVTPHLEDLWRYGRVLTHNDADADDLVQEALSRALSLAGGYDASRPLLPWLITIVRNTFLTGITRANAEKRRLAAYAVLSDPLLLPSQEHSVELSNVRKALAALPTEHAEVLHLVGVLGFTYSDAAEVLGVPTGTVMSRLSRARDALRVNMDHSSDRALSHLRVVGGRRDGTR</sequence>
<keyword evidence="2" id="KW-0805">Transcription regulation</keyword>
<comment type="similarity">
    <text evidence="1">Belongs to the sigma-70 factor family. ECF subfamily.</text>
</comment>
<dbReference type="RefSeq" id="WP_091586552.1">
    <property type="nucleotide sequence ID" value="NZ_FMXM01000046.1"/>
</dbReference>
<dbReference type="GO" id="GO:0003677">
    <property type="term" value="F:DNA binding"/>
    <property type="evidence" value="ECO:0007669"/>
    <property type="project" value="InterPro"/>
</dbReference>
<feature type="domain" description="RNA polymerase sigma-70 region 2" evidence="5">
    <location>
        <begin position="8"/>
        <end position="72"/>
    </location>
</feature>
<dbReference type="NCBIfam" id="TIGR02937">
    <property type="entry name" value="sigma70-ECF"/>
    <property type="match status" value="1"/>
</dbReference>
<dbReference type="Pfam" id="PF08281">
    <property type="entry name" value="Sigma70_r4_2"/>
    <property type="match status" value="1"/>
</dbReference>
<evidence type="ECO:0000256" key="1">
    <source>
        <dbReference type="ARBA" id="ARBA00010641"/>
    </source>
</evidence>
<evidence type="ECO:0000313" key="8">
    <source>
        <dbReference type="Proteomes" id="UP000198588"/>
    </source>
</evidence>
<evidence type="ECO:0000313" key="7">
    <source>
        <dbReference type="EMBL" id="SDA99508.1"/>
    </source>
</evidence>
<dbReference type="EMBL" id="FMXM01000046">
    <property type="protein sequence ID" value="SDA99508.1"/>
    <property type="molecule type" value="Genomic_DNA"/>
</dbReference>
<dbReference type="OrthoDB" id="9797134at2"/>
<dbReference type="InterPro" id="IPR013324">
    <property type="entry name" value="RNA_pol_sigma_r3/r4-like"/>
</dbReference>
<dbReference type="InterPro" id="IPR036388">
    <property type="entry name" value="WH-like_DNA-bd_sf"/>
</dbReference>
<dbReference type="GO" id="GO:0006352">
    <property type="term" value="P:DNA-templated transcription initiation"/>
    <property type="evidence" value="ECO:0007669"/>
    <property type="project" value="InterPro"/>
</dbReference>
<evidence type="ECO:0000256" key="4">
    <source>
        <dbReference type="ARBA" id="ARBA00023163"/>
    </source>
</evidence>
<dbReference type="Proteomes" id="UP000198588">
    <property type="component" value="Unassembled WGS sequence"/>
</dbReference>
<dbReference type="Pfam" id="PF04542">
    <property type="entry name" value="Sigma70_r2"/>
    <property type="match status" value="1"/>
</dbReference>
<dbReference type="SUPFAM" id="SSF88946">
    <property type="entry name" value="Sigma2 domain of RNA polymerase sigma factors"/>
    <property type="match status" value="1"/>
</dbReference>
<evidence type="ECO:0000256" key="3">
    <source>
        <dbReference type="ARBA" id="ARBA00023082"/>
    </source>
</evidence>
<protein>
    <submittedName>
        <fullName evidence="7">RNA polymerase sigma-70 factor, ECF subfamily</fullName>
    </submittedName>
</protein>
<evidence type="ECO:0000259" key="6">
    <source>
        <dbReference type="Pfam" id="PF08281"/>
    </source>
</evidence>
<keyword evidence="3" id="KW-0731">Sigma factor</keyword>
<accession>A0A1G5ZXL8</accession>
<keyword evidence="4" id="KW-0804">Transcription</keyword>
<dbReference type="AlphaFoldDB" id="A0A1G5ZXL8"/>
<dbReference type="CDD" id="cd06171">
    <property type="entry name" value="Sigma70_r4"/>
    <property type="match status" value="1"/>
</dbReference>
<organism evidence="7 8">
    <name type="scientific">Mesorhizobium qingshengii</name>
    <dbReference type="NCBI Taxonomy" id="1165689"/>
    <lineage>
        <taxon>Bacteria</taxon>
        <taxon>Pseudomonadati</taxon>
        <taxon>Pseudomonadota</taxon>
        <taxon>Alphaproteobacteria</taxon>
        <taxon>Hyphomicrobiales</taxon>
        <taxon>Phyllobacteriaceae</taxon>
        <taxon>Mesorhizobium</taxon>
    </lineage>
</organism>
<dbReference type="PANTHER" id="PTHR43133">
    <property type="entry name" value="RNA POLYMERASE ECF-TYPE SIGMA FACTO"/>
    <property type="match status" value="1"/>
</dbReference>
<dbReference type="STRING" id="1165689.SAMN02927914_06602"/>
<dbReference type="InterPro" id="IPR039425">
    <property type="entry name" value="RNA_pol_sigma-70-like"/>
</dbReference>
<dbReference type="InterPro" id="IPR013249">
    <property type="entry name" value="RNA_pol_sigma70_r4_t2"/>
</dbReference>
<dbReference type="InterPro" id="IPR013325">
    <property type="entry name" value="RNA_pol_sigma_r2"/>
</dbReference>
<name>A0A1G5ZXL8_9HYPH</name>
<evidence type="ECO:0000259" key="5">
    <source>
        <dbReference type="Pfam" id="PF04542"/>
    </source>
</evidence>
<evidence type="ECO:0000256" key="2">
    <source>
        <dbReference type="ARBA" id="ARBA00023015"/>
    </source>
</evidence>
<dbReference type="GO" id="GO:0016987">
    <property type="term" value="F:sigma factor activity"/>
    <property type="evidence" value="ECO:0007669"/>
    <property type="project" value="UniProtKB-KW"/>
</dbReference>
<gene>
    <name evidence="7" type="ORF">SAMN02927914_06602</name>
</gene>